<keyword evidence="4" id="KW-1185">Reference proteome</keyword>
<feature type="compositionally biased region" description="Basic and acidic residues" evidence="1">
    <location>
        <begin position="62"/>
        <end position="83"/>
    </location>
</feature>
<feature type="signal peptide" evidence="2">
    <location>
        <begin position="1"/>
        <end position="22"/>
    </location>
</feature>
<dbReference type="KEGG" id="pif:PITG_09495"/>
<name>D0NC50_PHYIT</name>
<dbReference type="GeneID" id="9462609"/>
<sequence length="133" mass="14029">MKFNRFLVAMMAVLGAATAATADQPVVKTPAEAFELVALPDGVTFTGATEKIDPPANAAAMIKKEAHDDKNDSDNDKDDEKEQYGWGLGGGLSGLGGWELGGWGGWGGWDGYGTYRFGFMCGGVPGWAYPLGY</sequence>
<dbReference type="RefSeq" id="XP_002903140.1">
    <property type="nucleotide sequence ID" value="XM_002903094.1"/>
</dbReference>
<protein>
    <submittedName>
        <fullName evidence="3">Uncharacterized protein</fullName>
    </submittedName>
</protein>
<dbReference type="OMA" id="MIKKEAH"/>
<dbReference type="HOGENOM" id="CLU_130165_0_0_1"/>
<evidence type="ECO:0000313" key="4">
    <source>
        <dbReference type="Proteomes" id="UP000006643"/>
    </source>
</evidence>
<organism evidence="3 4">
    <name type="scientific">Phytophthora infestans (strain T30-4)</name>
    <name type="common">Potato late blight agent</name>
    <dbReference type="NCBI Taxonomy" id="403677"/>
    <lineage>
        <taxon>Eukaryota</taxon>
        <taxon>Sar</taxon>
        <taxon>Stramenopiles</taxon>
        <taxon>Oomycota</taxon>
        <taxon>Peronosporomycetes</taxon>
        <taxon>Peronosporales</taxon>
        <taxon>Peronosporaceae</taxon>
        <taxon>Phytophthora</taxon>
    </lineage>
</organism>
<evidence type="ECO:0000313" key="3">
    <source>
        <dbReference type="EMBL" id="EEY55564.1"/>
    </source>
</evidence>
<accession>D0NC50</accession>
<dbReference type="Proteomes" id="UP000006643">
    <property type="component" value="Unassembled WGS sequence"/>
</dbReference>
<evidence type="ECO:0000256" key="1">
    <source>
        <dbReference type="SAM" id="MobiDB-lite"/>
    </source>
</evidence>
<reference evidence="4" key="1">
    <citation type="journal article" date="2009" name="Nature">
        <title>Genome sequence and analysis of the Irish potato famine pathogen Phytophthora infestans.</title>
        <authorList>
            <consortium name="The Broad Institute Genome Sequencing Platform"/>
            <person name="Haas B.J."/>
            <person name="Kamoun S."/>
            <person name="Zody M.C."/>
            <person name="Jiang R.H."/>
            <person name="Handsaker R.E."/>
            <person name="Cano L.M."/>
            <person name="Grabherr M."/>
            <person name="Kodira C.D."/>
            <person name="Raffaele S."/>
            <person name="Torto-Alalibo T."/>
            <person name="Bozkurt T.O."/>
            <person name="Ah-Fong A.M."/>
            <person name="Alvarado L."/>
            <person name="Anderson V.L."/>
            <person name="Armstrong M.R."/>
            <person name="Avrova A."/>
            <person name="Baxter L."/>
            <person name="Beynon J."/>
            <person name="Boevink P.C."/>
            <person name="Bollmann S.R."/>
            <person name="Bos J.I."/>
            <person name="Bulone V."/>
            <person name="Cai G."/>
            <person name="Cakir C."/>
            <person name="Carrington J.C."/>
            <person name="Chawner M."/>
            <person name="Conti L."/>
            <person name="Costanzo S."/>
            <person name="Ewan R."/>
            <person name="Fahlgren N."/>
            <person name="Fischbach M.A."/>
            <person name="Fugelstad J."/>
            <person name="Gilroy E.M."/>
            <person name="Gnerre S."/>
            <person name="Green P.J."/>
            <person name="Grenville-Briggs L.J."/>
            <person name="Griffith J."/>
            <person name="Grunwald N.J."/>
            <person name="Horn K."/>
            <person name="Horner N.R."/>
            <person name="Hu C.H."/>
            <person name="Huitema E."/>
            <person name="Jeong D.H."/>
            <person name="Jones A.M."/>
            <person name="Jones J.D."/>
            <person name="Jones R.W."/>
            <person name="Karlsson E.K."/>
            <person name="Kunjeti S.G."/>
            <person name="Lamour K."/>
            <person name="Liu Z."/>
            <person name="Ma L."/>
            <person name="Maclean D."/>
            <person name="Chibucos M.C."/>
            <person name="McDonald H."/>
            <person name="McWalters J."/>
            <person name="Meijer H.J."/>
            <person name="Morgan W."/>
            <person name="Morris P.F."/>
            <person name="Munro C.A."/>
            <person name="O'Neill K."/>
            <person name="Ospina-Giraldo M."/>
            <person name="Pinzon A."/>
            <person name="Pritchard L."/>
            <person name="Ramsahoye B."/>
            <person name="Ren Q."/>
            <person name="Restrepo S."/>
            <person name="Roy S."/>
            <person name="Sadanandom A."/>
            <person name="Savidor A."/>
            <person name="Schornack S."/>
            <person name="Schwartz D.C."/>
            <person name="Schumann U.D."/>
            <person name="Schwessinger B."/>
            <person name="Seyer L."/>
            <person name="Sharpe T."/>
            <person name="Silvar C."/>
            <person name="Song J."/>
            <person name="Studholme D.J."/>
            <person name="Sykes S."/>
            <person name="Thines M."/>
            <person name="van de Vondervoort P.J."/>
            <person name="Phuntumart V."/>
            <person name="Wawra S."/>
            <person name="Weide R."/>
            <person name="Win J."/>
            <person name="Young C."/>
            <person name="Zhou S."/>
            <person name="Fry W."/>
            <person name="Meyers B.C."/>
            <person name="van West P."/>
            <person name="Ristaino J."/>
            <person name="Govers F."/>
            <person name="Birch P.R."/>
            <person name="Whisson S.C."/>
            <person name="Judelson H.S."/>
            <person name="Nusbaum C."/>
        </authorList>
    </citation>
    <scope>NUCLEOTIDE SEQUENCE [LARGE SCALE GENOMIC DNA]</scope>
    <source>
        <strain evidence="4">T30-4</strain>
    </source>
</reference>
<dbReference type="VEuPathDB" id="FungiDB:PITG_09495"/>
<evidence type="ECO:0000256" key="2">
    <source>
        <dbReference type="SAM" id="SignalP"/>
    </source>
</evidence>
<dbReference type="InParanoid" id="D0NC50"/>
<keyword evidence="2" id="KW-0732">Signal</keyword>
<dbReference type="AlphaFoldDB" id="D0NC50"/>
<feature type="chain" id="PRO_5003011899" evidence="2">
    <location>
        <begin position="23"/>
        <end position="133"/>
    </location>
</feature>
<proteinExistence type="predicted"/>
<dbReference type="eggNOG" id="ENOG502S56W">
    <property type="taxonomic scope" value="Eukaryota"/>
</dbReference>
<gene>
    <name evidence="3" type="ORF">PITG_09495</name>
</gene>
<feature type="region of interest" description="Disordered" evidence="1">
    <location>
        <begin position="57"/>
        <end position="84"/>
    </location>
</feature>
<dbReference type="EMBL" id="DS028132">
    <property type="protein sequence ID" value="EEY55564.1"/>
    <property type="molecule type" value="Genomic_DNA"/>
</dbReference>
<dbReference type="OrthoDB" id="122289at2759"/>